<dbReference type="Pfam" id="PF13302">
    <property type="entry name" value="Acetyltransf_3"/>
    <property type="match status" value="1"/>
</dbReference>
<dbReference type="PANTHER" id="PTHR43328">
    <property type="entry name" value="ACETYLTRANSFERASE-RELATED"/>
    <property type="match status" value="1"/>
</dbReference>
<name>W8F1Y9_9BACT</name>
<evidence type="ECO:0000313" key="3">
    <source>
        <dbReference type="Proteomes" id="UP000019423"/>
    </source>
</evidence>
<dbReference type="HOGENOM" id="CLU_013985_31_0_10"/>
<keyword evidence="2" id="KW-0808">Transferase</keyword>
<keyword evidence="3" id="KW-1185">Reference proteome</keyword>
<dbReference type="Gene3D" id="3.40.630.30">
    <property type="match status" value="1"/>
</dbReference>
<gene>
    <name evidence="2" type="ORF">Hsw_2432</name>
</gene>
<protein>
    <submittedName>
        <fullName evidence="2">Acetyltransferase, GNAT family</fullName>
    </submittedName>
</protein>
<dbReference type="SUPFAM" id="SSF55729">
    <property type="entry name" value="Acyl-CoA N-acyltransferases (Nat)"/>
    <property type="match status" value="1"/>
</dbReference>
<dbReference type="EMBL" id="CP007145">
    <property type="protein sequence ID" value="AHJ98027.1"/>
    <property type="molecule type" value="Genomic_DNA"/>
</dbReference>
<feature type="domain" description="N-acetyltransferase" evidence="1">
    <location>
        <begin position="31"/>
        <end position="184"/>
    </location>
</feature>
<reference evidence="2 3" key="1">
    <citation type="submission" date="2014-01" db="EMBL/GenBank/DDBJ databases">
        <title>Complete genome sequence of ionizing-radiation resistance bacterium Hymenobacter swuensis DY53.</title>
        <authorList>
            <person name="Jung J.-H."/>
            <person name="Jeong S.-W."/>
            <person name="Joe M.-H."/>
            <person name="Cho y.-j."/>
            <person name="Kim M.-K."/>
            <person name="Lim S.-Y."/>
        </authorList>
    </citation>
    <scope>NUCLEOTIDE SEQUENCE [LARGE SCALE GENOMIC DNA]</scope>
    <source>
        <strain evidence="2 3">DY53</strain>
    </source>
</reference>
<dbReference type="PROSITE" id="PS51186">
    <property type="entry name" value="GNAT"/>
    <property type="match status" value="1"/>
</dbReference>
<dbReference type="Proteomes" id="UP000019423">
    <property type="component" value="Chromosome"/>
</dbReference>
<proteinExistence type="predicted"/>
<sequence>MVLGVFSTFDQRLFSRLTTAKTNSNMSNQQVTLRPTEVADLAVLFQFQLNEEAAHLAAFMPKDHTDQTAYLAKYRRFLLDPTIHMQSILVDGVLAGSIAKFEIEGEAEITYWLDRRYWGRGVATAALRGFLQLEPARPLIGRVAFDNFGSQKVLTTCGFHKVGTDKGFASARQAEIEEFIYQLS</sequence>
<dbReference type="InterPro" id="IPR016181">
    <property type="entry name" value="Acyl_CoA_acyltransferase"/>
</dbReference>
<dbReference type="eggNOG" id="COG1670">
    <property type="taxonomic scope" value="Bacteria"/>
</dbReference>
<dbReference type="AlphaFoldDB" id="W8F1Y9"/>
<dbReference type="PATRIC" id="fig|1227739.3.peg.2628"/>
<organism evidence="2 3">
    <name type="scientific">Hymenobacter swuensis DY53</name>
    <dbReference type="NCBI Taxonomy" id="1227739"/>
    <lineage>
        <taxon>Bacteria</taxon>
        <taxon>Pseudomonadati</taxon>
        <taxon>Bacteroidota</taxon>
        <taxon>Cytophagia</taxon>
        <taxon>Cytophagales</taxon>
        <taxon>Hymenobacteraceae</taxon>
        <taxon>Hymenobacter</taxon>
    </lineage>
</organism>
<dbReference type="GO" id="GO:0016747">
    <property type="term" value="F:acyltransferase activity, transferring groups other than amino-acyl groups"/>
    <property type="evidence" value="ECO:0007669"/>
    <property type="project" value="InterPro"/>
</dbReference>
<dbReference type="InterPro" id="IPR000182">
    <property type="entry name" value="GNAT_dom"/>
</dbReference>
<evidence type="ECO:0000313" key="2">
    <source>
        <dbReference type="EMBL" id="AHJ98027.1"/>
    </source>
</evidence>
<accession>W8F1Y9</accession>
<dbReference type="KEGG" id="hsw:Hsw_2432"/>
<evidence type="ECO:0000259" key="1">
    <source>
        <dbReference type="PROSITE" id="PS51186"/>
    </source>
</evidence>
<dbReference type="PANTHER" id="PTHR43328:SF1">
    <property type="entry name" value="N-ACETYLTRANSFERASE DOMAIN-CONTAINING PROTEIN"/>
    <property type="match status" value="1"/>
</dbReference>